<comment type="catalytic activity">
    <reaction evidence="1">
        <text>ATP + protein L-histidine = ADP + protein N-phospho-L-histidine.</text>
        <dbReference type="EC" id="2.7.13.3"/>
    </reaction>
</comment>
<feature type="transmembrane region" description="Helical" evidence="9">
    <location>
        <begin position="20"/>
        <end position="36"/>
    </location>
</feature>
<evidence type="ECO:0000256" key="7">
    <source>
        <dbReference type="ARBA" id="ARBA00022840"/>
    </source>
</evidence>
<gene>
    <name evidence="11" type="ORF">GP475_08095</name>
</gene>
<organism evidence="11 12">
    <name type="scientific">Corynebacterium poyangense</name>
    <dbReference type="NCBI Taxonomy" id="2684405"/>
    <lineage>
        <taxon>Bacteria</taxon>
        <taxon>Bacillati</taxon>
        <taxon>Actinomycetota</taxon>
        <taxon>Actinomycetes</taxon>
        <taxon>Mycobacteriales</taxon>
        <taxon>Corynebacteriaceae</taxon>
        <taxon>Corynebacterium</taxon>
    </lineage>
</organism>
<dbReference type="InterPro" id="IPR050482">
    <property type="entry name" value="Sensor_HK_TwoCompSys"/>
</dbReference>
<evidence type="ECO:0000256" key="6">
    <source>
        <dbReference type="ARBA" id="ARBA00022777"/>
    </source>
</evidence>
<evidence type="ECO:0000256" key="4">
    <source>
        <dbReference type="ARBA" id="ARBA00022679"/>
    </source>
</evidence>
<name>A0A7H0SPY0_9CORY</name>
<dbReference type="KEGG" id="cpoy:GP475_08095"/>
<evidence type="ECO:0000313" key="12">
    <source>
        <dbReference type="Proteomes" id="UP000516320"/>
    </source>
</evidence>
<feature type="transmembrane region" description="Helical" evidence="9">
    <location>
        <begin position="108"/>
        <end position="129"/>
    </location>
</feature>
<keyword evidence="6" id="KW-0418">Kinase</keyword>
<dbReference type="Pfam" id="PF07730">
    <property type="entry name" value="HisKA_3"/>
    <property type="match status" value="1"/>
</dbReference>
<dbReference type="GO" id="GO:0016020">
    <property type="term" value="C:membrane"/>
    <property type="evidence" value="ECO:0007669"/>
    <property type="project" value="InterPro"/>
</dbReference>
<dbReference type="GO" id="GO:0005524">
    <property type="term" value="F:ATP binding"/>
    <property type="evidence" value="ECO:0007669"/>
    <property type="project" value="UniProtKB-KW"/>
</dbReference>
<keyword evidence="9" id="KW-0472">Membrane</keyword>
<protein>
    <recommendedName>
        <fullName evidence="2">histidine kinase</fullName>
        <ecNumber evidence="2">2.7.13.3</ecNumber>
    </recommendedName>
</protein>
<dbReference type="InterPro" id="IPR036890">
    <property type="entry name" value="HATPase_C_sf"/>
</dbReference>
<proteinExistence type="predicted"/>
<keyword evidence="12" id="KW-1185">Reference proteome</keyword>
<evidence type="ECO:0000256" key="8">
    <source>
        <dbReference type="ARBA" id="ARBA00023012"/>
    </source>
</evidence>
<feature type="transmembrane region" description="Helical" evidence="9">
    <location>
        <begin position="135"/>
        <end position="157"/>
    </location>
</feature>
<keyword evidence="7" id="KW-0067">ATP-binding</keyword>
<keyword evidence="9" id="KW-1133">Transmembrane helix</keyword>
<keyword evidence="8" id="KW-0902">Two-component regulatory system</keyword>
<evidence type="ECO:0000256" key="2">
    <source>
        <dbReference type="ARBA" id="ARBA00012438"/>
    </source>
</evidence>
<sequence>MRITRSVLVSLETMWVKEVVRVGILLWFTITYLLTLNSLLTRFLILSAALLFLAFPWINSRYRDWALGLIALSITAGLCDPTYYQTIIIAPIPCYAIYLAAASSQRRIFFLIWSVVGVSFAILSGHSPIERTDWIVDLVLCGITMIILGFFYLLGVIRWRQDQRIELLEAQLATAALQERTRIARELHDIIAHNLTGVIALADGARYAAEHDSQVAVKALETISETSRESLADMRGVLHTLREDTPREISAPPGFEQIPELISEAEKQGLEIIVTGLSQERSLSSVKSFTAYRVTQELITNMLRYSNPPRGTLEFVGAENITIIASNPYLSDAHSSPGLGLQGISERITAIGGTMNIDSTQGIFRVEVELGD</sequence>
<dbReference type="Gene3D" id="1.20.5.1930">
    <property type="match status" value="1"/>
</dbReference>
<evidence type="ECO:0000256" key="3">
    <source>
        <dbReference type="ARBA" id="ARBA00022553"/>
    </source>
</evidence>
<dbReference type="GO" id="GO:0000155">
    <property type="term" value="F:phosphorelay sensor kinase activity"/>
    <property type="evidence" value="ECO:0007669"/>
    <property type="project" value="InterPro"/>
</dbReference>
<dbReference type="InterPro" id="IPR011712">
    <property type="entry name" value="Sig_transdc_His_kin_sub3_dim/P"/>
</dbReference>
<keyword evidence="4" id="KW-0808">Transferase</keyword>
<dbReference type="EMBL" id="CP046884">
    <property type="protein sequence ID" value="QNQ90605.1"/>
    <property type="molecule type" value="Genomic_DNA"/>
</dbReference>
<feature type="transmembrane region" description="Helical" evidence="9">
    <location>
        <begin position="82"/>
        <end position="101"/>
    </location>
</feature>
<accession>A0A7H0SPY0</accession>
<dbReference type="AlphaFoldDB" id="A0A7H0SPY0"/>
<dbReference type="PANTHER" id="PTHR24421:SF10">
    <property type="entry name" value="NITRATE_NITRITE SENSOR PROTEIN NARQ"/>
    <property type="match status" value="1"/>
</dbReference>
<evidence type="ECO:0000256" key="1">
    <source>
        <dbReference type="ARBA" id="ARBA00000085"/>
    </source>
</evidence>
<keyword evidence="3" id="KW-0597">Phosphoprotein</keyword>
<evidence type="ECO:0000256" key="9">
    <source>
        <dbReference type="SAM" id="Phobius"/>
    </source>
</evidence>
<keyword evidence="5" id="KW-0547">Nucleotide-binding</keyword>
<dbReference type="Proteomes" id="UP000516320">
    <property type="component" value="Chromosome"/>
</dbReference>
<reference evidence="11 12" key="1">
    <citation type="submission" date="2019-12" db="EMBL/GenBank/DDBJ databases">
        <title>Corynebacterium sp. nov., isolated from feces of the Anser Albifrons in China.</title>
        <authorList>
            <person name="Liu Q."/>
        </authorList>
    </citation>
    <scope>NUCLEOTIDE SEQUENCE [LARGE SCALE GENOMIC DNA]</scope>
    <source>
        <strain evidence="11 12">4H37-19</strain>
    </source>
</reference>
<evidence type="ECO:0000313" key="11">
    <source>
        <dbReference type="EMBL" id="QNQ90605.1"/>
    </source>
</evidence>
<dbReference type="PANTHER" id="PTHR24421">
    <property type="entry name" value="NITRATE/NITRITE SENSOR PROTEIN NARX-RELATED"/>
    <property type="match status" value="1"/>
</dbReference>
<dbReference type="Gene3D" id="3.30.565.10">
    <property type="entry name" value="Histidine kinase-like ATPase, C-terminal domain"/>
    <property type="match status" value="1"/>
</dbReference>
<keyword evidence="9" id="KW-0812">Transmembrane</keyword>
<evidence type="ECO:0000256" key="5">
    <source>
        <dbReference type="ARBA" id="ARBA00022741"/>
    </source>
</evidence>
<feature type="domain" description="Signal transduction histidine kinase subgroup 3 dimerisation and phosphoacceptor" evidence="10">
    <location>
        <begin position="179"/>
        <end position="244"/>
    </location>
</feature>
<dbReference type="GO" id="GO:0046983">
    <property type="term" value="F:protein dimerization activity"/>
    <property type="evidence" value="ECO:0007669"/>
    <property type="project" value="InterPro"/>
</dbReference>
<dbReference type="EC" id="2.7.13.3" evidence="2"/>
<evidence type="ECO:0000259" key="10">
    <source>
        <dbReference type="Pfam" id="PF07730"/>
    </source>
</evidence>